<organism evidence="1 2">
    <name type="scientific">Paludibacterium denitrificans</name>
    <dbReference type="NCBI Taxonomy" id="2675226"/>
    <lineage>
        <taxon>Bacteria</taxon>
        <taxon>Pseudomonadati</taxon>
        <taxon>Pseudomonadota</taxon>
        <taxon>Betaproteobacteria</taxon>
        <taxon>Neisseriales</taxon>
        <taxon>Chromobacteriaceae</taxon>
        <taxon>Paludibacterium</taxon>
    </lineage>
</organism>
<comment type="caution">
    <text evidence="1">The sequence shown here is derived from an EMBL/GenBank/DDBJ whole genome shotgun (WGS) entry which is preliminary data.</text>
</comment>
<evidence type="ECO:0000313" key="1">
    <source>
        <dbReference type="EMBL" id="MTD33072.1"/>
    </source>
</evidence>
<sequence>MSVRLAPIYPEKGYFPTKVTNVLAQRRAQQQEIAESCMEERAAGKPAPCNQVLNISLFFDGTNNHGDSDDAANPICSSNVRRLYHASIGDSKSQASGYYRHYMQGVGTQFDQIGETGPSSGGLSFASGGERRILWGLTRLIDSLQQSLACGSLAKNEAMDIIQKMEFTYEQNGKGFMVKKSTSKEDRRAAMAEGMAKVLQAKADYKPTILKIKLFIYGFSRGAAEAGRFSGDWTNRWRATIFLISL</sequence>
<accession>A0A844GBC6</accession>
<dbReference type="Proteomes" id="UP000446658">
    <property type="component" value="Unassembled WGS sequence"/>
</dbReference>
<dbReference type="AlphaFoldDB" id="A0A844GBC6"/>
<name>A0A844GBC6_9NEIS</name>
<evidence type="ECO:0008006" key="3">
    <source>
        <dbReference type="Google" id="ProtNLM"/>
    </source>
</evidence>
<proteinExistence type="predicted"/>
<dbReference type="PANTHER" id="PTHR33840:SF1">
    <property type="entry name" value="TLE1 PHOSPHOLIPASE DOMAIN-CONTAINING PROTEIN"/>
    <property type="match status" value="1"/>
</dbReference>
<evidence type="ECO:0000313" key="2">
    <source>
        <dbReference type="Proteomes" id="UP000446658"/>
    </source>
</evidence>
<protein>
    <recommendedName>
        <fullName evidence="3">DUF2235 domain-containing protein</fullName>
    </recommendedName>
</protein>
<reference evidence="1 2" key="1">
    <citation type="submission" date="2019-11" db="EMBL/GenBank/DDBJ databases">
        <title>Draft genome sequence of Paludibacterium sp. dN18-1.</title>
        <authorList>
            <person name="Im W.-T."/>
        </authorList>
    </citation>
    <scope>NUCLEOTIDE SEQUENCE [LARGE SCALE GENOMIC DNA]</scope>
    <source>
        <strain evidence="2">dN 18-1</strain>
    </source>
</reference>
<dbReference type="EMBL" id="WLYX01000001">
    <property type="protein sequence ID" value="MTD33072.1"/>
    <property type="molecule type" value="Genomic_DNA"/>
</dbReference>
<gene>
    <name evidence="1" type="ORF">GKE73_07435</name>
</gene>
<keyword evidence="2" id="KW-1185">Reference proteome</keyword>
<dbReference type="PANTHER" id="PTHR33840">
    <property type="match status" value="1"/>
</dbReference>